<dbReference type="AlphaFoldDB" id="A0A4R1QJG5"/>
<dbReference type="Pfam" id="PF14183">
    <property type="entry name" value="YwpF"/>
    <property type="match status" value="1"/>
</dbReference>
<accession>A0A4R1QJG5</accession>
<gene>
    <name evidence="1" type="ORF">EDD69_102217</name>
</gene>
<comment type="caution">
    <text evidence="1">The sequence shown here is derived from an EMBL/GenBank/DDBJ whole genome shotgun (WGS) entry which is preliminary data.</text>
</comment>
<dbReference type="RefSeq" id="WP_132947408.1">
    <property type="nucleotide sequence ID" value="NZ_BSVG01000007.1"/>
</dbReference>
<dbReference type="EMBL" id="SLUL01000002">
    <property type="protein sequence ID" value="TCL52811.1"/>
    <property type="molecule type" value="Genomic_DNA"/>
</dbReference>
<evidence type="ECO:0000313" key="1">
    <source>
        <dbReference type="EMBL" id="TCL52811.1"/>
    </source>
</evidence>
<evidence type="ECO:0000313" key="2">
    <source>
        <dbReference type="Proteomes" id="UP000295658"/>
    </source>
</evidence>
<dbReference type="InterPro" id="IPR025573">
    <property type="entry name" value="YwpF"/>
</dbReference>
<reference evidence="1 2" key="1">
    <citation type="submission" date="2019-03" db="EMBL/GenBank/DDBJ databases">
        <title>Genomic Encyclopedia of Type Strains, Phase IV (KMG-IV): sequencing the most valuable type-strain genomes for metagenomic binning, comparative biology and taxonomic classification.</title>
        <authorList>
            <person name="Goeker M."/>
        </authorList>
    </citation>
    <scope>NUCLEOTIDE SEQUENCE [LARGE SCALE GENOMIC DNA]</scope>
    <source>
        <strain evidence="1 2">DSM 24979</strain>
    </source>
</reference>
<sequence>MKTFKLVGLALINQEKKREDIPLIDGLIINKEDGKNRWLVEAYIDRSYLDRFSTFQKNGQEIQLQVVISNKSNDPARMIATVRSITVMDERISVLIDALLLRNRTNLAEIILEDLVERGFQGETLLKEFKHQLQAIRG</sequence>
<keyword evidence="2" id="KW-1185">Reference proteome</keyword>
<organism evidence="1 2">
    <name type="scientific">Thermolongibacillus altinsuensis</name>
    <dbReference type="NCBI Taxonomy" id="575256"/>
    <lineage>
        <taxon>Bacteria</taxon>
        <taxon>Bacillati</taxon>
        <taxon>Bacillota</taxon>
        <taxon>Bacilli</taxon>
        <taxon>Bacillales</taxon>
        <taxon>Anoxybacillaceae</taxon>
        <taxon>Thermolongibacillus</taxon>
    </lineage>
</organism>
<dbReference type="OrthoDB" id="2427395at2"/>
<dbReference type="Proteomes" id="UP000295658">
    <property type="component" value="Unassembled WGS sequence"/>
</dbReference>
<protein>
    <submittedName>
        <fullName evidence="1">YwpF-like protein</fullName>
    </submittedName>
</protein>
<proteinExistence type="predicted"/>
<name>A0A4R1QJG5_9BACL</name>